<dbReference type="AlphaFoldDB" id="A0A4U2ZCK7"/>
<comment type="caution">
    <text evidence="1">The sequence shown here is derived from an EMBL/GenBank/DDBJ whole genome shotgun (WGS) entry which is preliminary data.</text>
</comment>
<protein>
    <submittedName>
        <fullName evidence="1">Uncharacterized protein</fullName>
    </submittedName>
</protein>
<gene>
    <name evidence="1" type="ORF">FC756_03060</name>
</gene>
<dbReference type="Proteomes" id="UP000308744">
    <property type="component" value="Unassembled WGS sequence"/>
</dbReference>
<reference evidence="1 2" key="1">
    <citation type="submission" date="2019-04" db="EMBL/GenBank/DDBJ databases">
        <title>Lysinibacillus genome sequencing.</title>
        <authorList>
            <person name="Dunlap C."/>
        </authorList>
    </citation>
    <scope>NUCLEOTIDE SEQUENCE [LARGE SCALE GENOMIC DNA]</scope>
    <source>
        <strain evidence="1 2">CCTCC AB 2010389</strain>
    </source>
</reference>
<dbReference type="RefSeq" id="WP_137067720.1">
    <property type="nucleotide sequence ID" value="NZ_PYWM01000001.1"/>
</dbReference>
<evidence type="ECO:0000313" key="1">
    <source>
        <dbReference type="EMBL" id="TKI72004.1"/>
    </source>
</evidence>
<sequence>MGGVENMGTISFFVTGPNETLQDKIDEIVKEHERLNPKHKVVLKILESTTEGCAFGTTQHVYSLDLIHVDDLKEE</sequence>
<organism evidence="1 2">
    <name type="scientific">Lysinibacillus mangiferihumi</name>
    <dbReference type="NCBI Taxonomy" id="1130819"/>
    <lineage>
        <taxon>Bacteria</taxon>
        <taxon>Bacillati</taxon>
        <taxon>Bacillota</taxon>
        <taxon>Bacilli</taxon>
        <taxon>Bacillales</taxon>
        <taxon>Bacillaceae</taxon>
        <taxon>Lysinibacillus</taxon>
    </lineage>
</organism>
<keyword evidence="2" id="KW-1185">Reference proteome</keyword>
<accession>A0A4U2ZCK7</accession>
<proteinExistence type="predicted"/>
<name>A0A4U2ZCK7_9BACI</name>
<dbReference type="EMBL" id="SZPU01000010">
    <property type="protein sequence ID" value="TKI72004.1"/>
    <property type="molecule type" value="Genomic_DNA"/>
</dbReference>
<evidence type="ECO:0000313" key="2">
    <source>
        <dbReference type="Proteomes" id="UP000308744"/>
    </source>
</evidence>